<dbReference type="GO" id="GO:0005737">
    <property type="term" value="C:cytoplasm"/>
    <property type="evidence" value="ECO:0007669"/>
    <property type="project" value="UniProtKB-SubCell"/>
</dbReference>
<dbReference type="EMBL" id="VXIV02001524">
    <property type="protein sequence ID" value="KAF6032230.1"/>
    <property type="molecule type" value="Genomic_DNA"/>
</dbReference>
<comment type="caution">
    <text evidence="6">The sequence shown here is derived from an EMBL/GenBank/DDBJ whole genome shotgun (WGS) entry which is preliminary data.</text>
</comment>
<comment type="similarity">
    <text evidence="2">Belongs to the MLF family.</text>
</comment>
<feature type="compositionally biased region" description="Basic and acidic residues" evidence="5">
    <location>
        <begin position="193"/>
        <end position="207"/>
    </location>
</feature>
<dbReference type="Pfam" id="PF10248">
    <property type="entry name" value="Mlf1IP"/>
    <property type="match status" value="1"/>
</dbReference>
<reference evidence="6" key="1">
    <citation type="submission" date="2020-06" db="EMBL/GenBank/DDBJ databases">
        <title>Draft genome of Bugula neritina, a colonial animal packing powerful symbionts and potential medicines.</title>
        <authorList>
            <person name="Rayko M."/>
        </authorList>
    </citation>
    <scope>NUCLEOTIDE SEQUENCE [LARGE SCALE GENOMIC DNA]</scope>
    <source>
        <strain evidence="6">Kwan_BN1</strain>
    </source>
</reference>
<evidence type="ECO:0000256" key="5">
    <source>
        <dbReference type="SAM" id="MobiDB-lite"/>
    </source>
</evidence>
<protein>
    <submittedName>
        <fullName evidence="6">MLF1</fullName>
    </submittedName>
</protein>
<evidence type="ECO:0000313" key="6">
    <source>
        <dbReference type="EMBL" id="KAF6032230.1"/>
    </source>
</evidence>
<dbReference type="AlphaFoldDB" id="A0A7J7K0R6"/>
<evidence type="ECO:0000256" key="4">
    <source>
        <dbReference type="ARBA" id="ARBA00022553"/>
    </source>
</evidence>
<dbReference type="Proteomes" id="UP000593567">
    <property type="component" value="Unassembled WGS sequence"/>
</dbReference>
<accession>A0A7J7K0R6</accession>
<dbReference type="OrthoDB" id="8707547at2759"/>
<evidence type="ECO:0000256" key="1">
    <source>
        <dbReference type="ARBA" id="ARBA00004496"/>
    </source>
</evidence>
<dbReference type="InterPro" id="IPR019376">
    <property type="entry name" value="Myeloid_leukemia_factor"/>
</dbReference>
<name>A0A7J7K0R6_BUGNE</name>
<comment type="subcellular location">
    <subcellularLocation>
        <location evidence="1">Cytoplasm</location>
    </subcellularLocation>
</comment>
<keyword evidence="7" id="KW-1185">Reference proteome</keyword>
<keyword evidence="3" id="KW-0963">Cytoplasm</keyword>
<evidence type="ECO:0000313" key="7">
    <source>
        <dbReference type="Proteomes" id="UP000593567"/>
    </source>
</evidence>
<evidence type="ECO:0000256" key="2">
    <source>
        <dbReference type="ARBA" id="ARBA00008332"/>
    </source>
</evidence>
<proteinExistence type="inferred from homology"/>
<keyword evidence="4" id="KW-0597">Phosphoprotein</keyword>
<gene>
    <name evidence="6" type="ORF">EB796_009449</name>
</gene>
<feature type="region of interest" description="Disordered" evidence="5">
    <location>
        <begin position="176"/>
        <end position="214"/>
    </location>
</feature>
<organism evidence="6 7">
    <name type="scientific">Bugula neritina</name>
    <name type="common">Brown bryozoan</name>
    <name type="synonym">Sertularia neritina</name>
    <dbReference type="NCBI Taxonomy" id="10212"/>
    <lineage>
        <taxon>Eukaryota</taxon>
        <taxon>Metazoa</taxon>
        <taxon>Spiralia</taxon>
        <taxon>Lophotrochozoa</taxon>
        <taxon>Bryozoa</taxon>
        <taxon>Gymnolaemata</taxon>
        <taxon>Cheilostomatida</taxon>
        <taxon>Flustrina</taxon>
        <taxon>Buguloidea</taxon>
        <taxon>Bugulidae</taxon>
        <taxon>Bugula</taxon>
    </lineage>
</organism>
<sequence>MFPSSFANDPFFKDHGFPDSGSLVPRRRQEEVGQLFPFPNFNETIANMERSFGEMRRFMEDNMTHGMQMSTYDGNGQSFYQSSSVYSYRKDKDGQPEVYEAHHSNRHAPGGVREERKALRDSRKKVEKMAVGRHIGDRGHVIEKSRDMGTQHVTQHQNLIGLREDDVDAYHREWQEKTRDWHRPGRGLAGNDGRSDQRALGYKPEKHVSRRSKF</sequence>
<dbReference type="PANTHER" id="PTHR13105">
    <property type="entry name" value="MYELOID LEUKEMIA FACTOR"/>
    <property type="match status" value="1"/>
</dbReference>
<evidence type="ECO:0000256" key="3">
    <source>
        <dbReference type="ARBA" id="ARBA00022490"/>
    </source>
</evidence>